<accession>A0A2A6D0B5</accession>
<keyword evidence="2" id="KW-1185">Reference proteome</keyword>
<evidence type="ECO:0000313" key="2">
    <source>
        <dbReference type="Proteomes" id="UP000005239"/>
    </source>
</evidence>
<proteinExistence type="predicted"/>
<evidence type="ECO:0000313" key="1">
    <source>
        <dbReference type="EnsemblMetazoa" id="PPA44919.1"/>
    </source>
</evidence>
<dbReference type="EnsemblMetazoa" id="PPA44919.1">
    <property type="protein sequence ID" value="PPA44919.1"/>
    <property type="gene ID" value="WBGene00283288"/>
</dbReference>
<dbReference type="AlphaFoldDB" id="A0A2A6D0B5"/>
<name>A0A2A6D0B5_PRIPA</name>
<organism evidence="1 2">
    <name type="scientific">Pristionchus pacificus</name>
    <name type="common">Parasitic nematode worm</name>
    <dbReference type="NCBI Taxonomy" id="54126"/>
    <lineage>
        <taxon>Eukaryota</taxon>
        <taxon>Metazoa</taxon>
        <taxon>Ecdysozoa</taxon>
        <taxon>Nematoda</taxon>
        <taxon>Chromadorea</taxon>
        <taxon>Rhabditida</taxon>
        <taxon>Rhabditina</taxon>
        <taxon>Diplogasteromorpha</taxon>
        <taxon>Diplogasteroidea</taxon>
        <taxon>Neodiplogasteridae</taxon>
        <taxon>Pristionchus</taxon>
    </lineage>
</organism>
<sequence>MEEEGGRPKQGLVIVFSFLREKEGDGREREGDERVRLLGMMGVGWWEEEKPVGFSPYCHPLHRSSASANRFLSNFDTLFVLFSGFDRKGFEMLRKEIRKKKKEEEREEINDSEQTDWRTQLMISDEDLCVNP</sequence>
<protein>
    <submittedName>
        <fullName evidence="1">Uncharacterized protein</fullName>
    </submittedName>
</protein>
<gene>
    <name evidence="1" type="primary">WBGene00283288</name>
</gene>
<reference evidence="1" key="2">
    <citation type="submission" date="2022-06" db="UniProtKB">
        <authorList>
            <consortium name="EnsemblMetazoa"/>
        </authorList>
    </citation>
    <scope>IDENTIFICATION</scope>
    <source>
        <strain evidence="1">PS312</strain>
    </source>
</reference>
<reference evidence="2" key="1">
    <citation type="journal article" date="2008" name="Nat. Genet.">
        <title>The Pristionchus pacificus genome provides a unique perspective on nematode lifestyle and parasitism.</title>
        <authorList>
            <person name="Dieterich C."/>
            <person name="Clifton S.W."/>
            <person name="Schuster L.N."/>
            <person name="Chinwalla A."/>
            <person name="Delehaunty K."/>
            <person name="Dinkelacker I."/>
            <person name="Fulton L."/>
            <person name="Fulton R."/>
            <person name="Godfrey J."/>
            <person name="Minx P."/>
            <person name="Mitreva M."/>
            <person name="Roeseler W."/>
            <person name="Tian H."/>
            <person name="Witte H."/>
            <person name="Yang S.P."/>
            <person name="Wilson R.K."/>
            <person name="Sommer R.J."/>
        </authorList>
    </citation>
    <scope>NUCLEOTIDE SEQUENCE [LARGE SCALE GENOMIC DNA]</scope>
    <source>
        <strain evidence="2">PS312</strain>
    </source>
</reference>
<dbReference type="Proteomes" id="UP000005239">
    <property type="component" value="Unassembled WGS sequence"/>
</dbReference>
<accession>A0A8R1Z3X4</accession>